<dbReference type="RefSeq" id="WP_084602007.1">
    <property type="nucleotide sequence ID" value="NZ_FQXH01000019.1"/>
</dbReference>
<dbReference type="SUPFAM" id="SSF110391">
    <property type="entry name" value="GlpP-like"/>
    <property type="match status" value="1"/>
</dbReference>
<dbReference type="InterPro" id="IPR006699">
    <property type="entry name" value="GlpP"/>
</dbReference>
<organism evidence="1 2">
    <name type="scientific">Tepidibacter thalassicus DSM 15285</name>
    <dbReference type="NCBI Taxonomy" id="1123350"/>
    <lineage>
        <taxon>Bacteria</taxon>
        <taxon>Bacillati</taxon>
        <taxon>Bacillota</taxon>
        <taxon>Clostridia</taxon>
        <taxon>Peptostreptococcales</taxon>
        <taxon>Peptostreptococcaceae</taxon>
        <taxon>Tepidibacter</taxon>
    </lineage>
</organism>
<reference evidence="2" key="1">
    <citation type="submission" date="2016-11" db="EMBL/GenBank/DDBJ databases">
        <authorList>
            <person name="Varghese N."/>
            <person name="Submissions S."/>
        </authorList>
    </citation>
    <scope>NUCLEOTIDE SEQUENCE [LARGE SCALE GENOMIC DNA]</scope>
    <source>
        <strain evidence="2">DSM 15285</strain>
    </source>
</reference>
<dbReference type="EMBL" id="FQXH01000019">
    <property type="protein sequence ID" value="SHH36355.1"/>
    <property type="molecule type" value="Genomic_DNA"/>
</dbReference>
<dbReference type="PANTHER" id="PTHR35787:SF1">
    <property type="entry name" value="GLYCEROL UPTAKE OPERON ANTITERMINATOR REGULATORY PROTEIN"/>
    <property type="match status" value="1"/>
</dbReference>
<dbReference type="AlphaFoldDB" id="A0A1M5SD26"/>
<dbReference type="GO" id="GO:0006355">
    <property type="term" value="P:regulation of DNA-templated transcription"/>
    <property type="evidence" value="ECO:0007669"/>
    <property type="project" value="InterPro"/>
</dbReference>
<evidence type="ECO:0000313" key="2">
    <source>
        <dbReference type="Proteomes" id="UP000242520"/>
    </source>
</evidence>
<sequence>MRKLLEYNPIIAAIKNDKGLEDVVKSDCNIVFLLYGDIMSLKEKVEFLNNHNKKVFIHLDMITGIASNPIVIDYICENLNIEGVITTKVNIVKRAIDKNVNVVQRFFLLDSMSLESALDGLKKVRPQAIEIMPGIMPKVIKRVSEKINVPIIAGGLVEKKEEVIEVLKNGAISVSTSNEKLWEE</sequence>
<dbReference type="Gene3D" id="3.20.20.70">
    <property type="entry name" value="Aldolase class I"/>
    <property type="match status" value="1"/>
</dbReference>
<dbReference type="PIRSF" id="PIRSF016897">
    <property type="entry name" value="GlpP"/>
    <property type="match status" value="1"/>
</dbReference>
<name>A0A1M5SD26_9FIRM</name>
<evidence type="ECO:0000313" key="1">
    <source>
        <dbReference type="EMBL" id="SHH36355.1"/>
    </source>
</evidence>
<dbReference type="STRING" id="1123350.SAMN02744040_01716"/>
<dbReference type="OrthoDB" id="9799580at2"/>
<proteinExistence type="predicted"/>
<protein>
    <submittedName>
        <fullName evidence="1">Glycerol uptake operon antiterminator</fullName>
    </submittedName>
</protein>
<dbReference type="Proteomes" id="UP000242520">
    <property type="component" value="Unassembled WGS sequence"/>
</dbReference>
<dbReference type="PANTHER" id="PTHR35787">
    <property type="entry name" value="GLYCEROL UPTAKE OPERON ANTITERMINATOR REGULATORY PROTEIN"/>
    <property type="match status" value="1"/>
</dbReference>
<dbReference type="InterPro" id="IPR013785">
    <property type="entry name" value="Aldolase_TIM"/>
</dbReference>
<gene>
    <name evidence="1" type="ORF">SAMN02744040_01716</name>
</gene>
<dbReference type="GO" id="GO:0006071">
    <property type="term" value="P:glycerol metabolic process"/>
    <property type="evidence" value="ECO:0007669"/>
    <property type="project" value="InterPro"/>
</dbReference>
<keyword evidence="2" id="KW-1185">Reference proteome</keyword>
<accession>A0A1M5SD26</accession>
<dbReference type="Pfam" id="PF04309">
    <property type="entry name" value="G3P_antiterm"/>
    <property type="match status" value="1"/>
</dbReference>